<dbReference type="Ensembl" id="ENSSANT00000008543.1">
    <property type="protein sequence ID" value="ENSSANP00000007957.1"/>
    <property type="gene ID" value="ENSSANG00000004533.1"/>
</dbReference>
<proteinExistence type="predicted"/>
<feature type="domain" description="C2H2-type" evidence="7">
    <location>
        <begin position="244"/>
        <end position="271"/>
    </location>
</feature>
<dbReference type="GO" id="GO:0000981">
    <property type="term" value="F:DNA-binding transcription factor activity, RNA polymerase II-specific"/>
    <property type="evidence" value="ECO:0007669"/>
    <property type="project" value="TreeGrafter"/>
</dbReference>
<dbReference type="AlphaFoldDB" id="A0A671KKN5"/>
<evidence type="ECO:0000256" key="2">
    <source>
        <dbReference type="ARBA" id="ARBA00022737"/>
    </source>
</evidence>
<feature type="region of interest" description="Disordered" evidence="6">
    <location>
        <begin position="1"/>
        <end position="68"/>
    </location>
</feature>
<name>A0A671KKN5_9TELE</name>
<dbReference type="Gene3D" id="3.30.160.60">
    <property type="entry name" value="Classic Zinc Finger"/>
    <property type="match status" value="2"/>
</dbReference>
<feature type="compositionally biased region" description="Basic residues" evidence="6">
    <location>
        <begin position="34"/>
        <end position="46"/>
    </location>
</feature>
<dbReference type="SMART" id="SM00355">
    <property type="entry name" value="ZnF_C2H2"/>
    <property type="match status" value="3"/>
</dbReference>
<dbReference type="InterPro" id="IPR036236">
    <property type="entry name" value="Znf_C2H2_sf"/>
</dbReference>
<dbReference type="Pfam" id="PF00096">
    <property type="entry name" value="zf-C2H2"/>
    <property type="match status" value="2"/>
</dbReference>
<dbReference type="GO" id="GO:0008270">
    <property type="term" value="F:zinc ion binding"/>
    <property type="evidence" value="ECO:0007669"/>
    <property type="project" value="UniProtKB-KW"/>
</dbReference>
<dbReference type="InterPro" id="IPR013087">
    <property type="entry name" value="Znf_C2H2_type"/>
</dbReference>
<keyword evidence="2" id="KW-0677">Repeat</keyword>
<dbReference type="PROSITE" id="PS00028">
    <property type="entry name" value="ZINC_FINGER_C2H2_1"/>
    <property type="match status" value="3"/>
</dbReference>
<feature type="compositionally biased region" description="Polar residues" evidence="6">
    <location>
        <begin position="18"/>
        <end position="32"/>
    </location>
</feature>
<reference evidence="8" key="1">
    <citation type="submission" date="2025-08" db="UniProtKB">
        <authorList>
            <consortium name="Ensembl"/>
        </authorList>
    </citation>
    <scope>IDENTIFICATION</scope>
</reference>
<evidence type="ECO:0000259" key="7">
    <source>
        <dbReference type="PROSITE" id="PS50157"/>
    </source>
</evidence>
<protein>
    <recommendedName>
        <fullName evidence="7">C2H2-type domain-containing protein</fullName>
    </recommendedName>
</protein>
<evidence type="ECO:0000256" key="5">
    <source>
        <dbReference type="PROSITE-ProRule" id="PRU00042"/>
    </source>
</evidence>
<dbReference type="GO" id="GO:0000978">
    <property type="term" value="F:RNA polymerase II cis-regulatory region sequence-specific DNA binding"/>
    <property type="evidence" value="ECO:0007669"/>
    <property type="project" value="TreeGrafter"/>
</dbReference>
<feature type="compositionally biased region" description="Polar residues" evidence="6">
    <location>
        <begin position="49"/>
        <end position="60"/>
    </location>
</feature>
<dbReference type="FunFam" id="3.30.160.60:FF:000690">
    <property type="entry name" value="Zinc finger protein 354C"/>
    <property type="match status" value="1"/>
</dbReference>
<dbReference type="Proteomes" id="UP000472260">
    <property type="component" value="Unassembled WGS sequence"/>
</dbReference>
<evidence type="ECO:0000256" key="1">
    <source>
        <dbReference type="ARBA" id="ARBA00022723"/>
    </source>
</evidence>
<dbReference type="PANTHER" id="PTHR23235">
    <property type="entry name" value="KRUEPPEL-LIKE TRANSCRIPTION FACTOR"/>
    <property type="match status" value="1"/>
</dbReference>
<evidence type="ECO:0000256" key="3">
    <source>
        <dbReference type="ARBA" id="ARBA00022771"/>
    </source>
</evidence>
<dbReference type="PANTHER" id="PTHR23235:SF120">
    <property type="entry name" value="KRUPPEL-LIKE FACTOR 15"/>
    <property type="match status" value="1"/>
</dbReference>
<evidence type="ECO:0000313" key="8">
    <source>
        <dbReference type="Ensembl" id="ENSSANP00000007957.1"/>
    </source>
</evidence>
<feature type="domain" description="C2H2-type" evidence="7">
    <location>
        <begin position="272"/>
        <end position="299"/>
    </location>
</feature>
<dbReference type="SUPFAM" id="SSF57667">
    <property type="entry name" value="beta-beta-alpha zinc fingers"/>
    <property type="match status" value="2"/>
</dbReference>
<evidence type="ECO:0000256" key="4">
    <source>
        <dbReference type="ARBA" id="ARBA00022833"/>
    </source>
</evidence>
<keyword evidence="1" id="KW-0479">Metal-binding</keyword>
<keyword evidence="3 5" id="KW-0863">Zinc-finger</keyword>
<keyword evidence="9" id="KW-1185">Reference proteome</keyword>
<feature type="domain" description="C2H2-type" evidence="7">
    <location>
        <begin position="300"/>
        <end position="323"/>
    </location>
</feature>
<evidence type="ECO:0000256" key="6">
    <source>
        <dbReference type="SAM" id="MobiDB-lite"/>
    </source>
</evidence>
<reference evidence="8" key="2">
    <citation type="submission" date="2025-09" db="UniProtKB">
        <authorList>
            <consortium name="Ensembl"/>
        </authorList>
    </citation>
    <scope>IDENTIFICATION</scope>
</reference>
<accession>A0A671KKN5</accession>
<dbReference type="PROSITE" id="PS50157">
    <property type="entry name" value="ZINC_FINGER_C2H2_2"/>
    <property type="match status" value="3"/>
</dbReference>
<dbReference type="FunFam" id="3.30.160.60:FF:000065">
    <property type="entry name" value="B-cell CLL/lymphoma 6, member B"/>
    <property type="match status" value="1"/>
</dbReference>
<keyword evidence="4" id="KW-0862">Zinc</keyword>
<sequence length="323" mass="36269">MDKNVIVTKQLGTDPPESLQSATDLLSHSIPTSGRKKGKNLKRPIRSPKLSSLRDQNNIVTPEKNDNEKTKLDNVEMIPPITAETCKITPKTGVLCSSPTDLSSNLVKEFKKYKVEEHSAEPRGKDSFDVSVQSYTDNTGVSIGICHLISSNVVKENSEPFFLDTKMKPNTELKCTEEADGLSVETSGEKVLNSTEPENALQPSTERKVDGFMQDSEDCVVMPNKVTNNRTIRSNPKEIVKKPLTCKYCGVSFRHITAYTIHRRIHTGDKPYKCKICGKTFAQRSKLKSHRNVHKQDTSFPCPCCSRMFLQKDELLCHFKVHL</sequence>
<evidence type="ECO:0000313" key="9">
    <source>
        <dbReference type="Proteomes" id="UP000472260"/>
    </source>
</evidence>
<organism evidence="8 9">
    <name type="scientific">Sinocyclocheilus anshuiensis</name>
    <dbReference type="NCBI Taxonomy" id="1608454"/>
    <lineage>
        <taxon>Eukaryota</taxon>
        <taxon>Metazoa</taxon>
        <taxon>Chordata</taxon>
        <taxon>Craniata</taxon>
        <taxon>Vertebrata</taxon>
        <taxon>Euteleostomi</taxon>
        <taxon>Actinopterygii</taxon>
        <taxon>Neopterygii</taxon>
        <taxon>Teleostei</taxon>
        <taxon>Ostariophysi</taxon>
        <taxon>Cypriniformes</taxon>
        <taxon>Cyprinidae</taxon>
        <taxon>Cyprininae</taxon>
        <taxon>Sinocyclocheilus</taxon>
    </lineage>
</organism>